<dbReference type="SUPFAM" id="SSF53335">
    <property type="entry name" value="S-adenosyl-L-methionine-dependent methyltransferases"/>
    <property type="match status" value="1"/>
</dbReference>
<evidence type="ECO:0000256" key="10">
    <source>
        <dbReference type="PROSITE-ProRule" id="PRU00959"/>
    </source>
</evidence>
<evidence type="ECO:0000313" key="13">
    <source>
        <dbReference type="Proteomes" id="UP000250266"/>
    </source>
</evidence>
<proteinExistence type="inferred from homology"/>
<evidence type="ECO:0000256" key="6">
    <source>
        <dbReference type="ARBA" id="ARBA00022691"/>
    </source>
</evidence>
<keyword evidence="8 10" id="KW-0694">RNA-binding</keyword>
<protein>
    <recommendedName>
        <fullName evidence="9">tRNA (guanine(10)-N(2))-methyltransferase</fullName>
        <ecNumber evidence="9">2.1.1.214</ecNumber>
    </recommendedName>
</protein>
<keyword evidence="2" id="KW-0963">Cytoplasm</keyword>
<evidence type="ECO:0000256" key="3">
    <source>
        <dbReference type="ARBA" id="ARBA00022555"/>
    </source>
</evidence>
<keyword evidence="5 10" id="KW-0808">Transferase</keyword>
<comment type="subcellular location">
    <subcellularLocation>
        <location evidence="1">Cytoplasm</location>
    </subcellularLocation>
</comment>
<dbReference type="GO" id="GO:0032259">
    <property type="term" value="P:methylation"/>
    <property type="evidence" value="ECO:0007669"/>
    <property type="project" value="UniProtKB-UniRule"/>
</dbReference>
<keyword evidence="3 10" id="KW-0820">tRNA-binding</keyword>
<keyword evidence="6 10" id="KW-0949">S-adenosyl-L-methionine</keyword>
<dbReference type="GO" id="GO:0000049">
    <property type="term" value="F:tRNA binding"/>
    <property type="evidence" value="ECO:0007669"/>
    <property type="project" value="UniProtKB-UniRule"/>
</dbReference>
<accession>A0A8E2JC75</accession>
<dbReference type="GO" id="GO:0008033">
    <property type="term" value="P:tRNA processing"/>
    <property type="evidence" value="ECO:0007669"/>
    <property type="project" value="UniProtKB-UniRule"/>
</dbReference>
<evidence type="ECO:0000256" key="5">
    <source>
        <dbReference type="ARBA" id="ARBA00022679"/>
    </source>
</evidence>
<dbReference type="OrthoDB" id="296065at2759"/>
<dbReference type="Gene3D" id="3.40.50.150">
    <property type="entry name" value="Vaccinia Virus protein VP39"/>
    <property type="match status" value="1"/>
</dbReference>
<dbReference type="EC" id="2.1.1.214" evidence="9"/>
<evidence type="ECO:0000256" key="8">
    <source>
        <dbReference type="ARBA" id="ARBA00022884"/>
    </source>
</evidence>
<keyword evidence="4 10" id="KW-0489">Methyltransferase</keyword>
<evidence type="ECO:0000256" key="1">
    <source>
        <dbReference type="ARBA" id="ARBA00004496"/>
    </source>
</evidence>
<reference evidence="12 13" key="1">
    <citation type="journal article" date="2016" name="Nat. Commun.">
        <title>Ectomycorrhizal ecology is imprinted in the genome of the dominant symbiotic fungus Cenococcum geophilum.</title>
        <authorList>
            <consortium name="DOE Joint Genome Institute"/>
            <person name="Peter M."/>
            <person name="Kohler A."/>
            <person name="Ohm R.A."/>
            <person name="Kuo A."/>
            <person name="Krutzmann J."/>
            <person name="Morin E."/>
            <person name="Arend M."/>
            <person name="Barry K.W."/>
            <person name="Binder M."/>
            <person name="Choi C."/>
            <person name="Clum A."/>
            <person name="Copeland A."/>
            <person name="Grisel N."/>
            <person name="Haridas S."/>
            <person name="Kipfer T."/>
            <person name="LaButti K."/>
            <person name="Lindquist E."/>
            <person name="Lipzen A."/>
            <person name="Maire R."/>
            <person name="Meier B."/>
            <person name="Mihaltcheva S."/>
            <person name="Molinier V."/>
            <person name="Murat C."/>
            <person name="Poggeler S."/>
            <person name="Quandt C.A."/>
            <person name="Sperisen C."/>
            <person name="Tritt A."/>
            <person name="Tisserant E."/>
            <person name="Crous P.W."/>
            <person name="Henrissat B."/>
            <person name="Nehls U."/>
            <person name="Egli S."/>
            <person name="Spatafora J.W."/>
            <person name="Grigoriev I.V."/>
            <person name="Martin F.M."/>
        </authorList>
    </citation>
    <scope>NUCLEOTIDE SEQUENCE [LARGE SCALE GENOMIC DNA]</scope>
    <source>
        <strain evidence="12 13">CBS 459.81</strain>
    </source>
</reference>
<dbReference type="GO" id="GO:0160102">
    <property type="term" value="F:tRNA (guanine(10)-N2)-methyltransferase activity"/>
    <property type="evidence" value="ECO:0007669"/>
    <property type="project" value="UniProtKB-EC"/>
</dbReference>
<dbReference type="PIRSF" id="PIRSF017259">
    <property type="entry name" value="tRNA_mtfrase_TRM11"/>
    <property type="match status" value="1"/>
</dbReference>
<evidence type="ECO:0000256" key="2">
    <source>
        <dbReference type="ARBA" id="ARBA00022490"/>
    </source>
</evidence>
<dbReference type="InterPro" id="IPR002052">
    <property type="entry name" value="DNA_methylase_N6_adenine_CS"/>
</dbReference>
<evidence type="ECO:0000256" key="7">
    <source>
        <dbReference type="ARBA" id="ARBA00022694"/>
    </source>
</evidence>
<dbReference type="AlphaFoldDB" id="A0A8E2JC75"/>
<keyword evidence="13" id="KW-1185">Reference proteome</keyword>
<dbReference type="Pfam" id="PF25904">
    <property type="entry name" value="Tmrp11_N"/>
    <property type="match status" value="1"/>
</dbReference>
<sequence length="465" mass="51624">MPEYLMRLVQVHESFRKAELQALAELAGVDMEFVSYSEDSPFCIISLASPAAARALITRSILSQAIYELWGHGSSLPALHASVLATSPPHWPSCATTSFRFTLDSYRGSRSTASQTTLIESFSYLPFTGPIQMRNPTHSFRIFEDYALGEKEPRYLYLGRFIADSGRQAKTTYDLKKRSYISTTSMDAELALVTANLSLAGPGKLFYDPFMGTGGFPVAAAHFGAVTLGSDIDGRSIRGKEDGKNVLGNFKQYNLTDHYLDSFVSDLTNSPVRGCLGPSPLSAGNAPGGWLDGIICDPPYGVREGLKVLGIKEGRGEWRKEMHLDRWQDEGYIPPKRPYSFEAMLDDIMHFAAVTLVEGGRLGMWMPSANDQDIELDVPTHPFLEVVSVCVQPFNKWSRKLLTYRRLPSNSILTSTTPWIKRREDPGLVHANDLNSFRKKYFEGFREKEPEAMSSGPLAEDAAST</sequence>
<dbReference type="InterPro" id="IPR029063">
    <property type="entry name" value="SAM-dependent_MTases_sf"/>
</dbReference>
<name>A0A8E2JC75_9PEZI</name>
<gene>
    <name evidence="12" type="ORF">K432DRAFT_385240</name>
</gene>
<dbReference type="InterPro" id="IPR016691">
    <property type="entry name" value="TRMT11"/>
</dbReference>
<evidence type="ECO:0000256" key="9">
    <source>
        <dbReference type="ARBA" id="ARBA00066937"/>
    </source>
</evidence>
<dbReference type="PROSITE" id="PS51627">
    <property type="entry name" value="SAM_MT_TRM11"/>
    <property type="match status" value="1"/>
</dbReference>
<evidence type="ECO:0000256" key="4">
    <source>
        <dbReference type="ARBA" id="ARBA00022603"/>
    </source>
</evidence>
<dbReference type="PANTHER" id="PTHR13370:SF3">
    <property type="entry name" value="TRNA (GUANINE(10)-N2)-METHYLTRANSFERASE HOMOLOG"/>
    <property type="match status" value="1"/>
</dbReference>
<evidence type="ECO:0000259" key="11">
    <source>
        <dbReference type="Pfam" id="PF25904"/>
    </source>
</evidence>
<feature type="domain" description="tRNA (guanine(10)-N(2))-methyltransferase TRMT11 N-terminal" evidence="11">
    <location>
        <begin position="3"/>
        <end position="167"/>
    </location>
</feature>
<dbReference type="InterPro" id="IPR059073">
    <property type="entry name" value="TRMT11_N"/>
</dbReference>
<organism evidence="12 13">
    <name type="scientific">Lepidopterella palustris CBS 459.81</name>
    <dbReference type="NCBI Taxonomy" id="1314670"/>
    <lineage>
        <taxon>Eukaryota</taxon>
        <taxon>Fungi</taxon>
        <taxon>Dikarya</taxon>
        <taxon>Ascomycota</taxon>
        <taxon>Pezizomycotina</taxon>
        <taxon>Dothideomycetes</taxon>
        <taxon>Pleosporomycetidae</taxon>
        <taxon>Mytilinidiales</taxon>
        <taxon>Argynnaceae</taxon>
        <taxon>Lepidopterella</taxon>
    </lineage>
</organism>
<dbReference type="PANTHER" id="PTHR13370">
    <property type="entry name" value="RNA METHYLASE-RELATED"/>
    <property type="match status" value="1"/>
</dbReference>
<comment type="similarity">
    <text evidence="10">Belongs to the class I-like SAM-binding methyltransferase superfamily. TRM11 methyltransferase family.</text>
</comment>
<evidence type="ECO:0000313" key="12">
    <source>
        <dbReference type="EMBL" id="OCK76684.1"/>
    </source>
</evidence>
<dbReference type="Proteomes" id="UP000250266">
    <property type="component" value="Unassembled WGS sequence"/>
</dbReference>
<dbReference type="GO" id="GO:0005737">
    <property type="term" value="C:cytoplasm"/>
    <property type="evidence" value="ECO:0007669"/>
    <property type="project" value="UniProtKB-SubCell"/>
</dbReference>
<dbReference type="EMBL" id="KV745189">
    <property type="protein sequence ID" value="OCK76684.1"/>
    <property type="molecule type" value="Genomic_DNA"/>
</dbReference>
<dbReference type="PROSITE" id="PS00092">
    <property type="entry name" value="N6_MTASE"/>
    <property type="match status" value="1"/>
</dbReference>
<keyword evidence="7 10" id="KW-0819">tRNA processing</keyword>